<keyword evidence="1 3" id="KW-0378">Hydrolase</keyword>
<organism evidence="3 4">
    <name type="scientific">Sphingobium nicotianae</name>
    <dbReference type="NCBI Taxonomy" id="2782607"/>
    <lineage>
        <taxon>Bacteria</taxon>
        <taxon>Pseudomonadati</taxon>
        <taxon>Pseudomonadota</taxon>
        <taxon>Alphaproteobacteria</taxon>
        <taxon>Sphingomonadales</taxon>
        <taxon>Sphingomonadaceae</taxon>
        <taxon>Sphingobium</taxon>
    </lineage>
</organism>
<dbReference type="NCBIfam" id="TIGR00976">
    <property type="entry name" value="CocE_NonD"/>
    <property type="match status" value="2"/>
</dbReference>
<evidence type="ECO:0000256" key="1">
    <source>
        <dbReference type="ARBA" id="ARBA00022801"/>
    </source>
</evidence>
<sequence length="555" mass="62805">MAKGYKDRLRAPLNSPEFRGARARRYERIEADGMVIERDLRVPTRFGFDIWIDLFRPADAPVHMPVLVAWTPYGKHDPAPLATIFPASGVEPGWMSDYTIFEAPDPLFWTRRGYALITADVPGTWYAETEASYFSPREAECHYDLIEWAGTQDWSNGKVGTSGVSYLSSSQWKVAALKPPHLAAINVWEGWSDTYTEIVRHGGIPETHFWPYIQVRWGVSDRQVEDLWAQTVEHPFFDEYWKTKVADFAAIDVPAYVVASWSDHGVHTRGTLEAYKGLSSSQRWLEIHGSKKWGYFYEPPSVARQAAFFDHFLKGEATDLANWPPVRLHVRDRFGVAVQKPAAQWPVEDTRYERLYLDAAAGALSREAPALAGEAVYDPLDQTGEAVFDLRVDTETELVGHMKLKLWVSTDEGDDLDLHVAVEKLRADGTKEGFAHWAVFEDGPVALGWLRVSRRALDPDKSSDWQPVLANDRDEKLAPGEVAEVDIEILPSGTRFLPGETLRLIVKGRDVYNHPKPMLYMRHEDTVNRGTHRIHRGGARASYLLVPVVALGERL</sequence>
<dbReference type="RefSeq" id="WP_214623123.1">
    <property type="nucleotide sequence ID" value="NZ_JAHGAW010000006.1"/>
</dbReference>
<dbReference type="InterPro" id="IPR005674">
    <property type="entry name" value="CocE/Ser_esterase"/>
</dbReference>
<reference evidence="3" key="1">
    <citation type="submission" date="2021-05" db="EMBL/GenBank/DDBJ databases">
        <title>Genome of Sphingobium sp. strain.</title>
        <authorList>
            <person name="Fan R."/>
        </authorList>
    </citation>
    <scope>NUCLEOTIDE SEQUENCE</scope>
    <source>
        <strain evidence="3">H33</strain>
    </source>
</reference>
<dbReference type="Proteomes" id="UP001138757">
    <property type="component" value="Unassembled WGS sequence"/>
</dbReference>
<dbReference type="SUPFAM" id="SSF49785">
    <property type="entry name" value="Galactose-binding domain-like"/>
    <property type="match status" value="1"/>
</dbReference>
<dbReference type="Gene3D" id="1.10.3020.20">
    <property type="match status" value="1"/>
</dbReference>
<dbReference type="SUPFAM" id="SSF53474">
    <property type="entry name" value="alpha/beta-Hydrolases"/>
    <property type="match status" value="1"/>
</dbReference>
<dbReference type="SMART" id="SM00939">
    <property type="entry name" value="PepX_C"/>
    <property type="match status" value="1"/>
</dbReference>
<evidence type="ECO:0000259" key="2">
    <source>
        <dbReference type="SMART" id="SM00939"/>
    </source>
</evidence>
<dbReference type="Gene3D" id="3.40.50.1820">
    <property type="entry name" value="alpha/beta hydrolase"/>
    <property type="match status" value="1"/>
</dbReference>
<name>A0A9X1DC73_9SPHN</name>
<dbReference type="PANTHER" id="PTHR43056:SF10">
    <property type="entry name" value="COCE_NOND FAMILY, PUTATIVE (AFU_ORTHOLOGUE AFUA_7G00600)-RELATED"/>
    <property type="match status" value="1"/>
</dbReference>
<dbReference type="PANTHER" id="PTHR43056">
    <property type="entry name" value="PEPTIDASE S9 PROLYL OLIGOPEPTIDASE"/>
    <property type="match status" value="1"/>
</dbReference>
<comment type="caution">
    <text evidence="3">The sequence shown here is derived from an EMBL/GenBank/DDBJ whole genome shotgun (WGS) entry which is preliminary data.</text>
</comment>
<evidence type="ECO:0000313" key="4">
    <source>
        <dbReference type="Proteomes" id="UP001138757"/>
    </source>
</evidence>
<dbReference type="Pfam" id="PF08530">
    <property type="entry name" value="PepX_C"/>
    <property type="match status" value="1"/>
</dbReference>
<dbReference type="InterPro" id="IPR029058">
    <property type="entry name" value="AB_hydrolase_fold"/>
</dbReference>
<dbReference type="GO" id="GO:0008239">
    <property type="term" value="F:dipeptidyl-peptidase activity"/>
    <property type="evidence" value="ECO:0007669"/>
    <property type="project" value="InterPro"/>
</dbReference>
<dbReference type="EMBL" id="JAHGAW010000006">
    <property type="protein sequence ID" value="MBT2187297.1"/>
    <property type="molecule type" value="Genomic_DNA"/>
</dbReference>
<dbReference type="Pfam" id="PF02129">
    <property type="entry name" value="Peptidase_S15"/>
    <property type="match status" value="1"/>
</dbReference>
<proteinExistence type="predicted"/>
<keyword evidence="4" id="KW-1185">Reference proteome</keyword>
<dbReference type="AlphaFoldDB" id="A0A9X1DC73"/>
<dbReference type="InterPro" id="IPR050585">
    <property type="entry name" value="Xaa-Pro_dipeptidyl-ppase/CocE"/>
</dbReference>
<dbReference type="InterPro" id="IPR013736">
    <property type="entry name" value="Xaa-Pro_dipept_C"/>
</dbReference>
<dbReference type="InterPro" id="IPR000383">
    <property type="entry name" value="Xaa-Pro-like_dom"/>
</dbReference>
<dbReference type="InterPro" id="IPR008979">
    <property type="entry name" value="Galactose-bd-like_sf"/>
</dbReference>
<dbReference type="Gene3D" id="2.60.120.260">
    <property type="entry name" value="Galactose-binding domain-like"/>
    <property type="match status" value="1"/>
</dbReference>
<protein>
    <submittedName>
        <fullName evidence="3">CocE/NonD family hydrolase</fullName>
    </submittedName>
</protein>
<evidence type="ECO:0000313" key="3">
    <source>
        <dbReference type="EMBL" id="MBT2187297.1"/>
    </source>
</evidence>
<gene>
    <name evidence="3" type="ORF">KK488_10110</name>
</gene>
<feature type="domain" description="Xaa-Pro dipeptidyl-peptidase C-terminal" evidence="2">
    <location>
        <begin position="306"/>
        <end position="545"/>
    </location>
</feature>
<accession>A0A9X1DC73</accession>